<dbReference type="InterPro" id="IPR036291">
    <property type="entry name" value="NAD(P)-bd_dom_sf"/>
</dbReference>
<dbReference type="InterPro" id="IPR006139">
    <property type="entry name" value="D-isomer_2_OHA_DH_cat_dom"/>
</dbReference>
<dbReference type="SUPFAM" id="SSF52283">
    <property type="entry name" value="Formate/glycerate dehydrogenase catalytic domain-like"/>
    <property type="match status" value="1"/>
</dbReference>
<dbReference type="SUPFAM" id="SSF51735">
    <property type="entry name" value="NAD(P)-binding Rossmann-fold domains"/>
    <property type="match status" value="1"/>
</dbReference>
<dbReference type="InParanoid" id="A0A0J6WWT0"/>
<name>A0A0J6WWT0_9FIRM</name>
<protein>
    <submittedName>
        <fullName evidence="7">Dehydrogenase</fullName>
    </submittedName>
</protein>
<dbReference type="PATRIC" id="fig|1122219.3.peg.1506"/>
<sequence length="322" mass="35300">MKILVAMEVNDVHKDWLRQAAGNNEFVYLPVQGPVSAQASEEELADADIIIGNIAPELLRHAPRLRWLQLNSAGANTYCQEGILSENVQLTNATGAYGLAIAEHLTGLVMAMMKKLYAYYDNQKAACWHDEGQVASVYGASVLIIGFGDIGREFGKRMKAMGAHVIGMRRRSGSVPPEADEMGTMERLDEYLGKADIVASSLPDTPATYHLFDQDRFAAMKQGAYFLNVGRGTNVVQEALCQAVQRGHLAGAAVDVTDPEPLPPDNPMWHTRGIYITPHISGGYHLQATHDTIVRIAAENLKHFLSGQPLQNVVDRMTGYKK</sequence>
<evidence type="ECO:0000256" key="1">
    <source>
        <dbReference type="ARBA" id="ARBA00005854"/>
    </source>
</evidence>
<dbReference type="OrthoDB" id="9805416at2"/>
<accession>A0A0J6WWT0</accession>
<dbReference type="PANTHER" id="PTHR43333:SF1">
    <property type="entry name" value="D-ISOMER SPECIFIC 2-HYDROXYACID DEHYDROGENASE NAD-BINDING DOMAIN-CONTAINING PROTEIN"/>
    <property type="match status" value="1"/>
</dbReference>
<keyword evidence="8" id="KW-1185">Reference proteome</keyword>
<keyword evidence="2 4" id="KW-0560">Oxidoreductase</keyword>
<proteinExistence type="inferred from homology"/>
<dbReference type="AlphaFoldDB" id="A0A0J6WWT0"/>
<dbReference type="GO" id="GO:0051287">
    <property type="term" value="F:NAD binding"/>
    <property type="evidence" value="ECO:0007669"/>
    <property type="project" value="InterPro"/>
</dbReference>
<comment type="similarity">
    <text evidence="1 4">Belongs to the D-isomer specific 2-hydroxyacid dehydrogenase family.</text>
</comment>
<evidence type="ECO:0000259" key="5">
    <source>
        <dbReference type="Pfam" id="PF00389"/>
    </source>
</evidence>
<evidence type="ECO:0000256" key="2">
    <source>
        <dbReference type="ARBA" id="ARBA00023002"/>
    </source>
</evidence>
<evidence type="ECO:0000256" key="3">
    <source>
        <dbReference type="ARBA" id="ARBA00023027"/>
    </source>
</evidence>
<feature type="domain" description="D-isomer specific 2-hydroxyacid dehydrogenase catalytic" evidence="5">
    <location>
        <begin position="12"/>
        <end position="314"/>
    </location>
</feature>
<dbReference type="RefSeq" id="WP_048514507.1">
    <property type="nucleotide sequence ID" value="NZ_FUXD01000004.1"/>
</dbReference>
<evidence type="ECO:0000313" key="7">
    <source>
        <dbReference type="EMBL" id="KMO86297.1"/>
    </source>
</evidence>
<comment type="caution">
    <text evidence="7">The sequence shown here is derived from an EMBL/GenBank/DDBJ whole genome shotgun (WGS) entry which is preliminary data.</text>
</comment>
<dbReference type="STRING" id="39029.BSR42_08875"/>
<dbReference type="GO" id="GO:0016616">
    <property type="term" value="F:oxidoreductase activity, acting on the CH-OH group of donors, NAD or NADP as acceptor"/>
    <property type="evidence" value="ECO:0007669"/>
    <property type="project" value="InterPro"/>
</dbReference>
<dbReference type="PANTHER" id="PTHR43333">
    <property type="entry name" value="2-HACID_DH_C DOMAIN-CONTAINING PROTEIN"/>
    <property type="match status" value="1"/>
</dbReference>
<dbReference type="Pfam" id="PF02826">
    <property type="entry name" value="2-Hacid_dh_C"/>
    <property type="match status" value="1"/>
</dbReference>
<dbReference type="Gene3D" id="3.40.50.720">
    <property type="entry name" value="NAD(P)-binding Rossmann-like Domain"/>
    <property type="match status" value="2"/>
</dbReference>
<keyword evidence="3" id="KW-0520">NAD</keyword>
<dbReference type="CDD" id="cd05300">
    <property type="entry name" value="2-Hacid_dh_1"/>
    <property type="match status" value="1"/>
</dbReference>
<organism evidence="7 8">
    <name type="scientific">Megasphaera cerevisiae DSM 20462</name>
    <dbReference type="NCBI Taxonomy" id="1122219"/>
    <lineage>
        <taxon>Bacteria</taxon>
        <taxon>Bacillati</taxon>
        <taxon>Bacillota</taxon>
        <taxon>Negativicutes</taxon>
        <taxon>Veillonellales</taxon>
        <taxon>Veillonellaceae</taxon>
        <taxon>Megasphaera</taxon>
    </lineage>
</organism>
<dbReference type="Proteomes" id="UP000036503">
    <property type="component" value="Unassembled WGS sequence"/>
</dbReference>
<evidence type="ECO:0000259" key="6">
    <source>
        <dbReference type="Pfam" id="PF02826"/>
    </source>
</evidence>
<feature type="domain" description="D-isomer specific 2-hydroxyacid dehydrogenase NAD-binding" evidence="6">
    <location>
        <begin position="107"/>
        <end position="281"/>
    </location>
</feature>
<dbReference type="InterPro" id="IPR006140">
    <property type="entry name" value="D-isomer_DH_NAD-bd"/>
</dbReference>
<evidence type="ECO:0000313" key="8">
    <source>
        <dbReference type="Proteomes" id="UP000036503"/>
    </source>
</evidence>
<dbReference type="EMBL" id="LEKT01000027">
    <property type="protein sequence ID" value="KMO86297.1"/>
    <property type="molecule type" value="Genomic_DNA"/>
</dbReference>
<reference evidence="7 8" key="1">
    <citation type="submission" date="2015-06" db="EMBL/GenBank/DDBJ databases">
        <title>Draft genome sequence of beer spoilage bacterium Megasphaera cerevisiae type strain 20462.</title>
        <authorList>
            <person name="Kutumbaka K."/>
            <person name="Pasmowitz J."/>
            <person name="Mategko J."/>
            <person name="Reyes D."/>
            <person name="Friedrich A."/>
            <person name="Han S."/>
            <person name="Martens-Habbena W."/>
            <person name="Neal-McKinney J."/>
            <person name="Janagama H.K."/>
            <person name="Nadala C."/>
            <person name="Samadpour M."/>
        </authorList>
    </citation>
    <scope>NUCLEOTIDE SEQUENCE [LARGE SCALE GENOMIC DNA]</scope>
    <source>
        <strain evidence="7 8">DSM 20462</strain>
    </source>
</reference>
<dbReference type="Pfam" id="PF00389">
    <property type="entry name" value="2-Hacid_dh"/>
    <property type="match status" value="1"/>
</dbReference>
<evidence type="ECO:0000256" key="4">
    <source>
        <dbReference type="RuleBase" id="RU003719"/>
    </source>
</evidence>
<gene>
    <name evidence="7" type="ORF">AB840_09010</name>
</gene>